<protein>
    <submittedName>
        <fullName evidence="3">TIGR03915 family putative DNA repair protein</fullName>
    </submittedName>
</protein>
<reference evidence="4" key="1">
    <citation type="journal article" date="2019" name="Int. J. Syst. Evol. Microbiol.">
        <title>The Global Catalogue of Microorganisms (GCM) 10K type strain sequencing project: providing services to taxonomists for standard genome sequencing and annotation.</title>
        <authorList>
            <consortium name="The Broad Institute Genomics Platform"/>
            <consortium name="The Broad Institute Genome Sequencing Center for Infectious Disease"/>
            <person name="Wu L."/>
            <person name="Ma J."/>
        </authorList>
    </citation>
    <scope>NUCLEOTIDE SEQUENCE [LARGE SCALE GENOMIC DNA]</scope>
    <source>
        <strain evidence="4">JCM 17224</strain>
    </source>
</reference>
<dbReference type="EMBL" id="BAABDJ010000036">
    <property type="protein sequence ID" value="GAA4016195.1"/>
    <property type="molecule type" value="Genomic_DNA"/>
</dbReference>
<evidence type="ECO:0000313" key="3">
    <source>
        <dbReference type="EMBL" id="GAA4016195.1"/>
    </source>
</evidence>
<organism evidence="3 4">
    <name type="scientific">Hymenobacter fastidiosus</name>
    <dbReference type="NCBI Taxonomy" id="486264"/>
    <lineage>
        <taxon>Bacteria</taxon>
        <taxon>Pseudomonadati</taxon>
        <taxon>Bacteroidota</taxon>
        <taxon>Cytophagia</taxon>
        <taxon>Cytophagales</taxon>
        <taxon>Hymenobacteraceae</taxon>
        <taxon>Hymenobacter</taxon>
    </lineage>
</organism>
<feature type="compositionally biased region" description="Basic residues" evidence="1">
    <location>
        <begin position="1"/>
        <end position="11"/>
    </location>
</feature>
<evidence type="ECO:0000313" key="4">
    <source>
        <dbReference type="Proteomes" id="UP001500567"/>
    </source>
</evidence>
<sequence length="323" mass="37162">MPRSLPSRHRSTAAPSAVGSALPRPAAPALTNPPLDYSYDGSFEGLLSVLFAVYDRKAAPNSIQPTGSTQGGLFAQPVTVETHEPTATRVWDGLLRHMDQEARTRLFHTFLSEQPEREMLIFRYADLAMRAGRDISENYADETVRRIARIAQQMYREKHRMEAFVRFEKTADGLFHATIEPDFDVLPLIAPHFTRRYADQRWLIFDQRRRYGLYYDLTRTDVVQFEASSGQRSTDISATVLDEREPLFQLLWQAYFDHVNIPERRNLKLHRRHMPLRYWKYLSEKQPREQRFEPIRNKRPVQPGGPLLPPPDAAGAGSEAGNG</sequence>
<feature type="region of interest" description="Disordered" evidence="1">
    <location>
        <begin position="1"/>
        <end position="25"/>
    </location>
</feature>
<comment type="caution">
    <text evidence="3">The sequence shown here is derived from an EMBL/GenBank/DDBJ whole genome shotgun (WGS) entry which is preliminary data.</text>
</comment>
<proteinExistence type="predicted"/>
<name>A0ABP7ST58_9BACT</name>
<evidence type="ECO:0000256" key="1">
    <source>
        <dbReference type="SAM" id="MobiDB-lite"/>
    </source>
</evidence>
<feature type="region of interest" description="Disordered" evidence="1">
    <location>
        <begin position="290"/>
        <end position="323"/>
    </location>
</feature>
<evidence type="ECO:0000259" key="2">
    <source>
        <dbReference type="Pfam" id="PF13566"/>
    </source>
</evidence>
<feature type="domain" description="DUF4130" evidence="2">
    <location>
        <begin position="115"/>
        <end position="284"/>
    </location>
</feature>
<gene>
    <name evidence="3" type="ORF">GCM10022408_32060</name>
</gene>
<dbReference type="NCBIfam" id="TIGR03915">
    <property type="entry name" value="SAM_7_link_chp"/>
    <property type="match status" value="1"/>
</dbReference>
<dbReference type="InterPro" id="IPR023875">
    <property type="entry name" value="DNA_repair_put"/>
</dbReference>
<dbReference type="RefSeq" id="WP_345074386.1">
    <property type="nucleotide sequence ID" value="NZ_BAABDJ010000036.1"/>
</dbReference>
<accession>A0ABP7ST58</accession>
<keyword evidence="4" id="KW-1185">Reference proteome</keyword>
<dbReference type="Pfam" id="PF13566">
    <property type="entry name" value="DUF4130"/>
    <property type="match status" value="1"/>
</dbReference>
<dbReference type="Proteomes" id="UP001500567">
    <property type="component" value="Unassembled WGS sequence"/>
</dbReference>
<dbReference type="InterPro" id="IPR025404">
    <property type="entry name" value="DUF4130"/>
</dbReference>